<name>F8NC00_9BACT</name>
<dbReference type="GO" id="GO:0006352">
    <property type="term" value="P:DNA-templated transcription initiation"/>
    <property type="evidence" value="ECO:0007669"/>
    <property type="project" value="InterPro"/>
</dbReference>
<keyword evidence="4" id="KW-0238">DNA-binding</keyword>
<accession>F8NC00</accession>
<evidence type="ECO:0000313" key="9">
    <source>
        <dbReference type="Proteomes" id="UP000002772"/>
    </source>
</evidence>
<organism evidence="8 9">
    <name type="scientific">Hallella multisaccharivorax DSM 17128</name>
    <dbReference type="NCBI Taxonomy" id="688246"/>
    <lineage>
        <taxon>Bacteria</taxon>
        <taxon>Pseudomonadati</taxon>
        <taxon>Bacteroidota</taxon>
        <taxon>Bacteroidia</taxon>
        <taxon>Bacteroidales</taxon>
        <taxon>Prevotellaceae</taxon>
        <taxon>Hallella</taxon>
    </lineage>
</organism>
<dbReference type="eggNOG" id="COG1595">
    <property type="taxonomic scope" value="Bacteria"/>
</dbReference>
<dbReference type="HOGENOM" id="CLU_047691_3_4_10"/>
<dbReference type="InterPro" id="IPR014284">
    <property type="entry name" value="RNA_pol_sigma-70_dom"/>
</dbReference>
<dbReference type="PANTHER" id="PTHR43133:SF8">
    <property type="entry name" value="RNA POLYMERASE SIGMA FACTOR HI_1459-RELATED"/>
    <property type="match status" value="1"/>
</dbReference>
<dbReference type="SUPFAM" id="SSF88659">
    <property type="entry name" value="Sigma3 and sigma4 domains of RNA polymerase sigma factors"/>
    <property type="match status" value="1"/>
</dbReference>
<dbReference type="InterPro" id="IPR013324">
    <property type="entry name" value="RNA_pol_sigma_r3/r4-like"/>
</dbReference>
<dbReference type="EMBL" id="GL945017">
    <property type="protein sequence ID" value="EGN56967.1"/>
    <property type="molecule type" value="Genomic_DNA"/>
</dbReference>
<feature type="domain" description="RNA polymerase sigma-70 region 2" evidence="6">
    <location>
        <begin position="31"/>
        <end position="99"/>
    </location>
</feature>
<evidence type="ECO:0000256" key="5">
    <source>
        <dbReference type="ARBA" id="ARBA00023163"/>
    </source>
</evidence>
<dbReference type="NCBIfam" id="TIGR02937">
    <property type="entry name" value="sigma70-ECF"/>
    <property type="match status" value="1"/>
</dbReference>
<sequence length="202" mass="23745">MKESIKTLSRKSDEELAVCYMNGDDRAFELLLEHNKTSLFSYIFYVVHDEDKANDIFQETFIKIITKLQNGLYSPTGKFIAWCMRIAHNVIMDGFRASRNNHIVEPTEDNDLSNLQTREIEEMNIEEIFINSQVMEDAKNIMNRLPASQREVVFMRYFQQMSFKEIAATTNVSINTALGRMRYAMLNMRKMAREHNIDLNMY</sequence>
<dbReference type="Pfam" id="PF08281">
    <property type="entry name" value="Sigma70_r4_2"/>
    <property type="match status" value="1"/>
</dbReference>
<evidence type="ECO:0000256" key="2">
    <source>
        <dbReference type="ARBA" id="ARBA00023015"/>
    </source>
</evidence>
<keyword evidence="9" id="KW-1185">Reference proteome</keyword>
<dbReference type="InterPro" id="IPR013325">
    <property type="entry name" value="RNA_pol_sigma_r2"/>
</dbReference>
<feature type="domain" description="RNA polymerase sigma factor 70 region 4 type 2" evidence="7">
    <location>
        <begin position="140"/>
        <end position="176"/>
    </location>
</feature>
<dbReference type="Proteomes" id="UP000002772">
    <property type="component" value="Unassembled WGS sequence"/>
</dbReference>
<dbReference type="AlphaFoldDB" id="F8NC00"/>
<dbReference type="PANTHER" id="PTHR43133">
    <property type="entry name" value="RNA POLYMERASE ECF-TYPE SIGMA FACTO"/>
    <property type="match status" value="1"/>
</dbReference>
<dbReference type="Pfam" id="PF04542">
    <property type="entry name" value="Sigma70_r2"/>
    <property type="match status" value="1"/>
</dbReference>
<dbReference type="InterPro" id="IPR039425">
    <property type="entry name" value="RNA_pol_sigma-70-like"/>
</dbReference>
<dbReference type="Gene3D" id="1.10.10.10">
    <property type="entry name" value="Winged helix-like DNA-binding domain superfamily/Winged helix DNA-binding domain"/>
    <property type="match status" value="1"/>
</dbReference>
<evidence type="ECO:0000256" key="3">
    <source>
        <dbReference type="ARBA" id="ARBA00023082"/>
    </source>
</evidence>
<keyword evidence="2" id="KW-0805">Transcription regulation</keyword>
<gene>
    <name evidence="8" type="ORF">Premu_1554</name>
</gene>
<dbReference type="GO" id="GO:0003677">
    <property type="term" value="F:DNA binding"/>
    <property type="evidence" value="ECO:0007669"/>
    <property type="project" value="UniProtKB-KW"/>
</dbReference>
<dbReference type="GO" id="GO:0016987">
    <property type="term" value="F:sigma factor activity"/>
    <property type="evidence" value="ECO:0007669"/>
    <property type="project" value="UniProtKB-KW"/>
</dbReference>
<reference evidence="9" key="1">
    <citation type="journal article" date="2011" name="Stand. Genomic Sci.">
        <title>Non-contiguous finished genome sequence of the opportunistic oral pathogen Prevotella multisaccharivorax type strain (PPPA20).</title>
        <authorList>
            <person name="Pati A."/>
            <person name="Gronow S."/>
            <person name="Lu M."/>
            <person name="Lapidus A."/>
            <person name="Nolan M."/>
            <person name="Lucas S."/>
            <person name="Hammon N."/>
            <person name="Deshpande S."/>
            <person name="Cheng J.F."/>
            <person name="Tapia R."/>
            <person name="Han C."/>
            <person name="Goodwin L."/>
            <person name="Pitluck S."/>
            <person name="Liolios K."/>
            <person name="Pagani I."/>
            <person name="Mavromatis K."/>
            <person name="Mikhailova N."/>
            <person name="Huntemann M."/>
            <person name="Chen A."/>
            <person name="Palaniappan K."/>
            <person name="Land M."/>
            <person name="Hauser L."/>
            <person name="Detter J.C."/>
            <person name="Brambilla E.M."/>
            <person name="Rohde M."/>
            <person name="Goker M."/>
            <person name="Woyke T."/>
            <person name="Bristow J."/>
            <person name="Eisen J.A."/>
            <person name="Markowitz V."/>
            <person name="Hugenholtz P."/>
            <person name="Kyrpides N.C."/>
            <person name="Klenk H.P."/>
            <person name="Ivanova N."/>
        </authorList>
    </citation>
    <scope>NUCLEOTIDE SEQUENCE [LARGE SCALE GENOMIC DNA]</scope>
    <source>
        <strain evidence="9">DSM 17128</strain>
    </source>
</reference>
<evidence type="ECO:0000256" key="1">
    <source>
        <dbReference type="ARBA" id="ARBA00010641"/>
    </source>
</evidence>
<evidence type="ECO:0000313" key="8">
    <source>
        <dbReference type="EMBL" id="EGN56967.1"/>
    </source>
</evidence>
<dbReference type="InterPro" id="IPR013249">
    <property type="entry name" value="RNA_pol_sigma70_r4_t2"/>
</dbReference>
<dbReference type="CDD" id="cd06171">
    <property type="entry name" value="Sigma70_r4"/>
    <property type="match status" value="1"/>
</dbReference>
<keyword evidence="3" id="KW-0731">Sigma factor</keyword>
<evidence type="ECO:0000259" key="7">
    <source>
        <dbReference type="Pfam" id="PF08281"/>
    </source>
</evidence>
<keyword evidence="5" id="KW-0804">Transcription</keyword>
<comment type="similarity">
    <text evidence="1">Belongs to the sigma-70 factor family. ECF subfamily.</text>
</comment>
<proteinExistence type="inferred from homology"/>
<dbReference type="STRING" id="688246.Premu_1554"/>
<dbReference type="Gene3D" id="1.10.1740.10">
    <property type="match status" value="1"/>
</dbReference>
<evidence type="ECO:0000259" key="6">
    <source>
        <dbReference type="Pfam" id="PF04542"/>
    </source>
</evidence>
<dbReference type="SUPFAM" id="SSF88946">
    <property type="entry name" value="Sigma2 domain of RNA polymerase sigma factors"/>
    <property type="match status" value="1"/>
</dbReference>
<protein>
    <submittedName>
        <fullName evidence="8">RNA polymerase, sigma subunit, ECF family</fullName>
    </submittedName>
</protein>
<dbReference type="InterPro" id="IPR036388">
    <property type="entry name" value="WH-like_DNA-bd_sf"/>
</dbReference>
<evidence type="ECO:0000256" key="4">
    <source>
        <dbReference type="ARBA" id="ARBA00023125"/>
    </source>
</evidence>
<dbReference type="InterPro" id="IPR007627">
    <property type="entry name" value="RNA_pol_sigma70_r2"/>
</dbReference>